<name>A0ABX1Z8S8_9BACL</name>
<dbReference type="EMBL" id="WHOC01000157">
    <property type="protein sequence ID" value="NOU89758.1"/>
    <property type="molecule type" value="Genomic_DNA"/>
</dbReference>
<gene>
    <name evidence="1" type="ORF">GC102_28995</name>
</gene>
<proteinExistence type="predicted"/>
<reference evidence="1 2" key="1">
    <citation type="submission" date="2019-10" db="EMBL/GenBank/DDBJ databases">
        <title>Description of Paenibacillus choica sp. nov.</title>
        <authorList>
            <person name="Carlier A."/>
            <person name="Qi S."/>
        </authorList>
    </citation>
    <scope>NUCLEOTIDE SEQUENCE [LARGE SCALE GENOMIC DNA]</scope>
    <source>
        <strain evidence="1 2">LMG 31460</strain>
    </source>
</reference>
<keyword evidence="2" id="KW-1185">Reference proteome</keyword>
<protein>
    <submittedName>
        <fullName evidence="1">Uncharacterized protein</fullName>
    </submittedName>
</protein>
<accession>A0ABX1Z8S8</accession>
<evidence type="ECO:0000313" key="2">
    <source>
        <dbReference type="Proteomes" id="UP000658690"/>
    </source>
</evidence>
<organism evidence="1 2">
    <name type="scientific">Paenibacillus germinis</name>
    <dbReference type="NCBI Taxonomy" id="2654979"/>
    <lineage>
        <taxon>Bacteria</taxon>
        <taxon>Bacillati</taxon>
        <taxon>Bacillota</taxon>
        <taxon>Bacilli</taxon>
        <taxon>Bacillales</taxon>
        <taxon>Paenibacillaceae</taxon>
        <taxon>Paenibacillus</taxon>
    </lineage>
</organism>
<dbReference type="RefSeq" id="WP_171692641.1">
    <property type="nucleotide sequence ID" value="NZ_WHOC01000157.1"/>
</dbReference>
<comment type="caution">
    <text evidence="1">The sequence shown here is derived from an EMBL/GenBank/DDBJ whole genome shotgun (WGS) entry which is preliminary data.</text>
</comment>
<dbReference type="Proteomes" id="UP000658690">
    <property type="component" value="Unassembled WGS sequence"/>
</dbReference>
<sequence length="95" mass="10834">MESYKLLVDILWEVSNLINSSNTNITWSRFNTVEEVLSTLDTYIKRLNQLDNAVISEIELLFAPTGSIQEISICSGWSNEYKKLSSRFDVIIASN</sequence>
<evidence type="ECO:0000313" key="1">
    <source>
        <dbReference type="EMBL" id="NOU89758.1"/>
    </source>
</evidence>